<dbReference type="EMBL" id="CP031517">
    <property type="protein sequence ID" value="QOS39871.1"/>
    <property type="molecule type" value="Genomic_DNA"/>
</dbReference>
<feature type="chain" id="PRO_5036240787" evidence="1">
    <location>
        <begin position="26"/>
        <end position="545"/>
    </location>
</feature>
<accession>A0A840S787</accession>
<dbReference type="AlphaFoldDB" id="A0A840S787"/>
<dbReference type="Proteomes" id="UP000578697">
    <property type="component" value="Unassembled WGS sequence"/>
</dbReference>
<gene>
    <name evidence="3" type="ORF">DYE49_05145</name>
    <name evidence="2" type="ORF">HNP77_000783</name>
</gene>
<evidence type="ECO:0000313" key="5">
    <source>
        <dbReference type="Proteomes" id="UP000593591"/>
    </source>
</evidence>
<protein>
    <submittedName>
        <fullName evidence="2">Uncharacterized protein</fullName>
    </submittedName>
</protein>
<dbReference type="EMBL" id="JACHFR010000001">
    <property type="protein sequence ID" value="MBB5218439.1"/>
    <property type="molecule type" value="Genomic_DNA"/>
</dbReference>
<evidence type="ECO:0000313" key="3">
    <source>
        <dbReference type="EMBL" id="QOS39871.1"/>
    </source>
</evidence>
<dbReference type="KEGG" id="trc:DYE49_05145"/>
<keyword evidence="4" id="KW-1185">Reference proteome</keyword>
<reference evidence="3 5" key="1">
    <citation type="submission" date="2018-08" db="EMBL/GenBank/DDBJ databases">
        <title>The first complete genome of Treponema rectale (CHPAT), a commensal spirochete of the bovine rectum.</title>
        <authorList>
            <person name="Staton G.J."/>
            <person name="Clegg S.R."/>
            <person name="Carter S.D."/>
            <person name="Radford A.D."/>
            <person name="Darby A."/>
            <person name="Hall N."/>
            <person name="Birtles R.J."/>
            <person name="Evans N.J."/>
        </authorList>
    </citation>
    <scope>NUCLEOTIDE SEQUENCE [LARGE SCALE GENOMIC DNA]</scope>
    <source>
        <strain evidence="3 5">CHPA</strain>
    </source>
</reference>
<evidence type="ECO:0000313" key="2">
    <source>
        <dbReference type="EMBL" id="MBB5218439.1"/>
    </source>
</evidence>
<proteinExistence type="predicted"/>
<keyword evidence="1" id="KW-0732">Signal</keyword>
<reference evidence="2 4" key="2">
    <citation type="submission" date="2020-08" db="EMBL/GenBank/DDBJ databases">
        <title>Genomic Encyclopedia of Type Strains, Phase IV (KMG-IV): sequencing the most valuable type-strain genomes for metagenomic binning, comparative biology and taxonomic classification.</title>
        <authorList>
            <person name="Goeker M."/>
        </authorList>
    </citation>
    <scope>NUCLEOTIDE SEQUENCE [LARGE SCALE GENOMIC DNA]</scope>
    <source>
        <strain evidence="2 4">DSM 103679</strain>
    </source>
</reference>
<name>A0A840S787_9SPIR</name>
<dbReference type="RefSeq" id="WP_184651858.1">
    <property type="nucleotide sequence ID" value="NZ_JACHFR010000001.1"/>
</dbReference>
<feature type="signal peptide" evidence="1">
    <location>
        <begin position="1"/>
        <end position="25"/>
    </location>
</feature>
<evidence type="ECO:0000256" key="1">
    <source>
        <dbReference type="SAM" id="SignalP"/>
    </source>
</evidence>
<dbReference type="Proteomes" id="UP000593591">
    <property type="component" value="Chromosome"/>
</dbReference>
<evidence type="ECO:0000313" key="4">
    <source>
        <dbReference type="Proteomes" id="UP000578697"/>
    </source>
</evidence>
<organism evidence="2 4">
    <name type="scientific">Treponema rectale</name>
    <dbReference type="NCBI Taxonomy" id="744512"/>
    <lineage>
        <taxon>Bacteria</taxon>
        <taxon>Pseudomonadati</taxon>
        <taxon>Spirochaetota</taxon>
        <taxon>Spirochaetia</taxon>
        <taxon>Spirochaetales</taxon>
        <taxon>Treponemataceae</taxon>
        <taxon>Treponema</taxon>
    </lineage>
</organism>
<sequence>MYLIKKVLFMAAVMFSSLSALPVTAQETSENTGYRIGTVNFNVRGRTRPEAIERNITEINHSKIFKTQEEAENYLKEILQELQNTRQFDSVSYTYTTDENNVISAEYKLKDSISLLVFPKPSLDSNSGFEAKLKLKDNNFLGLMEDLNVDINFQLGDEDHPEDYSKVYGGFNFDYDYPFSIGKTEETWSNDFSFSWQIGEDKPEFSYETGITVAVPFGNYHNKLEFNFTQSVNRDASYLDFGDEFYFVESASVSTPMVLGYIGNTTQVMYTPKLSFTYNWDADGISKDNTDLSKTPVLALSQTFSLSRINWTGPYNFRNGYSISTTQTIGWDYSQDIISKCVMPKVEGEIELFKSLKYAAIAIDINFIAGLNCTAKIGSYVRGAADNQTFSKKIAPVDANNYALETPAALVFNFDLPVHIITTHWLDWSYAIFGSYETKPAPVRALAAVPRFLMRYLDFEMQWSPFFDVALIKNRGTKTTFSLDEGIYTGGLEVLVYPARWKSFVIRASVGIDLSKKILNGKKDFDSSWRNGGSLEYFIGLGRHF</sequence>